<dbReference type="SUPFAM" id="SSF47781">
    <property type="entry name" value="RuvA domain 2-like"/>
    <property type="match status" value="1"/>
</dbReference>
<dbReference type="GO" id="GO:0003684">
    <property type="term" value="F:damaged DNA binding"/>
    <property type="evidence" value="ECO:0007669"/>
    <property type="project" value="TreeGrafter"/>
</dbReference>
<dbReference type="AlphaFoldDB" id="A0A165Q847"/>
<dbReference type="InterPro" id="IPR006166">
    <property type="entry name" value="ERCC4_domain"/>
</dbReference>
<dbReference type="OrthoDB" id="361020at2759"/>
<proteinExistence type="inferred from homology"/>
<evidence type="ECO:0000256" key="7">
    <source>
        <dbReference type="ARBA" id="ARBA00023125"/>
    </source>
</evidence>
<reference evidence="12 13" key="1">
    <citation type="journal article" date="2016" name="Mol. Biol. Evol.">
        <title>Comparative Genomics of Early-Diverging Mushroom-Forming Fungi Provides Insights into the Origins of Lignocellulose Decay Capabilities.</title>
        <authorList>
            <person name="Nagy L.G."/>
            <person name="Riley R."/>
            <person name="Tritt A."/>
            <person name="Adam C."/>
            <person name="Daum C."/>
            <person name="Floudas D."/>
            <person name="Sun H."/>
            <person name="Yadav J.S."/>
            <person name="Pangilinan J."/>
            <person name="Larsson K.H."/>
            <person name="Matsuura K."/>
            <person name="Barry K."/>
            <person name="Labutti K."/>
            <person name="Kuo R."/>
            <person name="Ohm R.A."/>
            <person name="Bhattacharya S.S."/>
            <person name="Shirouzu T."/>
            <person name="Yoshinaga Y."/>
            <person name="Martin F.M."/>
            <person name="Grigoriev I.V."/>
            <person name="Hibbett D.S."/>
        </authorList>
    </citation>
    <scope>NUCLEOTIDE SEQUENCE [LARGE SCALE GENOMIC DNA]</scope>
    <source>
        <strain evidence="12 13">HHB12029</strain>
    </source>
</reference>
<keyword evidence="4" id="KW-0255">Endonuclease</keyword>
<evidence type="ECO:0000259" key="11">
    <source>
        <dbReference type="SMART" id="SM00891"/>
    </source>
</evidence>
<dbReference type="InterPro" id="IPR011335">
    <property type="entry name" value="Restrct_endonuc-II-like"/>
</dbReference>
<gene>
    <name evidence="12" type="ORF">EXIGLDRAFT_738029</name>
</gene>
<evidence type="ECO:0000313" key="12">
    <source>
        <dbReference type="EMBL" id="KZW03222.1"/>
    </source>
</evidence>
<dbReference type="CDD" id="cd20078">
    <property type="entry name" value="XPF_nuclease_XPF_euk"/>
    <property type="match status" value="1"/>
</dbReference>
<evidence type="ECO:0000256" key="4">
    <source>
        <dbReference type="ARBA" id="ARBA00022759"/>
    </source>
</evidence>
<dbReference type="InterPro" id="IPR010994">
    <property type="entry name" value="RuvA_2-like"/>
</dbReference>
<dbReference type="PANTHER" id="PTHR10150:SF0">
    <property type="entry name" value="DNA REPAIR ENDONUCLEASE XPF"/>
    <property type="match status" value="1"/>
</dbReference>
<evidence type="ECO:0000256" key="9">
    <source>
        <dbReference type="ARBA" id="ARBA00023242"/>
    </source>
</evidence>
<protein>
    <recommendedName>
        <fullName evidence="11">ERCC4 domain-containing protein</fullName>
    </recommendedName>
</protein>
<keyword evidence="8" id="KW-0234">DNA repair</keyword>
<accession>A0A165Q847</accession>
<dbReference type="SUPFAM" id="SSF52980">
    <property type="entry name" value="Restriction endonuclease-like"/>
    <property type="match status" value="1"/>
</dbReference>
<dbReference type="Proteomes" id="UP000077266">
    <property type="component" value="Unassembled WGS sequence"/>
</dbReference>
<dbReference type="FunCoup" id="A0A165Q847">
    <property type="interactions" value="712"/>
</dbReference>
<feature type="domain" description="ERCC4" evidence="11">
    <location>
        <begin position="742"/>
        <end position="822"/>
    </location>
</feature>
<keyword evidence="3" id="KW-0540">Nuclease</keyword>
<comment type="subcellular location">
    <subcellularLocation>
        <location evidence="1">Nucleus</location>
    </subcellularLocation>
</comment>
<keyword evidence="13" id="KW-1185">Reference proteome</keyword>
<dbReference type="GO" id="GO:1901255">
    <property type="term" value="P:nucleotide-excision repair involved in interstrand cross-link repair"/>
    <property type="evidence" value="ECO:0007669"/>
    <property type="project" value="TreeGrafter"/>
</dbReference>
<dbReference type="GO" id="GO:0000110">
    <property type="term" value="C:nucleotide-excision repair factor 1 complex"/>
    <property type="evidence" value="ECO:0007669"/>
    <property type="project" value="TreeGrafter"/>
</dbReference>
<evidence type="ECO:0000256" key="2">
    <source>
        <dbReference type="ARBA" id="ARBA00010015"/>
    </source>
</evidence>
<feature type="region of interest" description="Disordered" evidence="10">
    <location>
        <begin position="479"/>
        <end position="564"/>
    </location>
</feature>
<evidence type="ECO:0000256" key="3">
    <source>
        <dbReference type="ARBA" id="ARBA00022722"/>
    </source>
</evidence>
<dbReference type="GO" id="GO:0003697">
    <property type="term" value="F:single-stranded DNA binding"/>
    <property type="evidence" value="ECO:0007669"/>
    <property type="project" value="TreeGrafter"/>
</dbReference>
<organism evidence="12 13">
    <name type="scientific">Exidia glandulosa HHB12029</name>
    <dbReference type="NCBI Taxonomy" id="1314781"/>
    <lineage>
        <taxon>Eukaryota</taxon>
        <taxon>Fungi</taxon>
        <taxon>Dikarya</taxon>
        <taxon>Basidiomycota</taxon>
        <taxon>Agaricomycotina</taxon>
        <taxon>Agaricomycetes</taxon>
        <taxon>Auriculariales</taxon>
        <taxon>Exidiaceae</taxon>
        <taxon>Exidia</taxon>
    </lineage>
</organism>
<dbReference type="GO" id="GO:0000712">
    <property type="term" value="P:resolution of meiotic recombination intermediates"/>
    <property type="evidence" value="ECO:0007669"/>
    <property type="project" value="TreeGrafter"/>
</dbReference>
<evidence type="ECO:0000313" key="13">
    <source>
        <dbReference type="Proteomes" id="UP000077266"/>
    </source>
</evidence>
<dbReference type="PANTHER" id="PTHR10150">
    <property type="entry name" value="DNA REPAIR ENDONUCLEASE XPF"/>
    <property type="match status" value="1"/>
</dbReference>
<dbReference type="SMART" id="SM00891">
    <property type="entry name" value="ERCC4"/>
    <property type="match status" value="1"/>
</dbReference>
<keyword evidence="5" id="KW-0227">DNA damage</keyword>
<dbReference type="InterPro" id="IPR047520">
    <property type="entry name" value="XPF_nuclease"/>
</dbReference>
<evidence type="ECO:0000256" key="6">
    <source>
        <dbReference type="ARBA" id="ARBA00022801"/>
    </source>
</evidence>
<dbReference type="GO" id="GO:0000724">
    <property type="term" value="P:double-strand break repair via homologous recombination"/>
    <property type="evidence" value="ECO:0007669"/>
    <property type="project" value="TreeGrafter"/>
</dbReference>
<name>A0A165Q847_EXIGL</name>
<dbReference type="EMBL" id="KV425884">
    <property type="protein sequence ID" value="KZW03222.1"/>
    <property type="molecule type" value="Genomic_DNA"/>
</dbReference>
<dbReference type="FunFam" id="3.40.50.10130:FF:000002">
    <property type="entry name" value="DNA repair endonuclease XPF"/>
    <property type="match status" value="1"/>
</dbReference>
<feature type="compositionally biased region" description="Basic and acidic residues" evidence="10">
    <location>
        <begin position="503"/>
        <end position="521"/>
    </location>
</feature>
<dbReference type="Pfam" id="PF02732">
    <property type="entry name" value="ERCC4"/>
    <property type="match status" value="1"/>
</dbReference>
<keyword evidence="9" id="KW-0539">Nucleus</keyword>
<evidence type="ECO:0000256" key="10">
    <source>
        <dbReference type="SAM" id="MobiDB-lite"/>
    </source>
</evidence>
<keyword evidence="7" id="KW-0238">DNA-binding</keyword>
<sequence>MSTTVSLLPYQTSLVQSIMDPSSSEMVLIARGLGLRTVLCTLLKIYNAPSNLVLLMNASQDEENGIGSLLGLMGVRNPGLRIVSYEMNRRERRELYKQGGIISVTSRILVGDMLLDDIPRELITGLLVLHAEKITPTSLEAFIVRLYREKNKAGFLKAFSDQPEQITHGLFPLRTIMKELQLRKTHIYPRFHEEVQESLERRKADVVELHQPMTELMHDIHESIILCMGATLSELKRSNTTLDLDDFSVENAYFRMFDAIVRKQLDPVWHKVGPKTKQLVGDLTTLRNLLAFLLSYDALALHTYLESIVHSNTVSSVTGEKRTNQSPWLFLEAADVMLKAARRRCYISTDAFRAGTVAPQTLGDDDDEWAALDEELGTVGDDTGKKKKWLPHGMEPVLEELPKWPLLVEVLQEIEQTMIDHPLPPQSTASDVVLVMTSSQRTCDQLREYLGTMNPSLPMGQQGRRMMERRLREYLHWKSRLNERNNPGGAKSKQGGGGGGAGAEKDGDVLSEAMKRKDAAKANRAANRRRVRGGAPAPSQRSAPGGREEGAMSQAGEMMDESDSVATFLSTQGAFQAEDLTLADDQALEELRRLVAATQGELPDVDEEEQFYGLVSPEQTIIIRAYSDDADDLLLAEIRPRFIVMFEPNQEFIRRVEVYRSLSPGLAVRVYFMLYEKSAEEVKYLTGLRKEKDAFERLIKERGSMLLPLGENDRPSRGDLMIKQLSTRMAGGGKVIETTPPQVIVDAREFGSSLPGLLHAAGVNIIPVTLTVGDYILSPDMCVERKSVPDLVASLNNGRLYTQCELMSAHYKQPILLIEFEEYKAFSLEIVSEVKSYAKGGKYPKKQQPKANDDSISITAIQSKLVLLTLSFPRLRIIWSSSPYESADSFKDLKANQPEPDPVKAITVGAEDGDVAGGATNTAAEDLLRAIPGITAKNVKHVMSKVRSVRELCELELSGVQDILGIEPGKLCWEFLHKGEKS</sequence>
<dbReference type="GO" id="GO:0000014">
    <property type="term" value="F:single-stranded DNA endodeoxyribonuclease activity"/>
    <property type="evidence" value="ECO:0007669"/>
    <property type="project" value="TreeGrafter"/>
</dbReference>
<evidence type="ECO:0000256" key="8">
    <source>
        <dbReference type="ARBA" id="ARBA00023204"/>
    </source>
</evidence>
<comment type="similarity">
    <text evidence="2">Belongs to the XPF family.</text>
</comment>
<dbReference type="Gene3D" id="1.10.150.20">
    <property type="entry name" value="5' to 3' exonuclease, C-terminal subdomain"/>
    <property type="match status" value="1"/>
</dbReference>
<dbReference type="STRING" id="1314781.A0A165Q847"/>
<keyword evidence="6" id="KW-0378">Hydrolase</keyword>
<evidence type="ECO:0000256" key="1">
    <source>
        <dbReference type="ARBA" id="ARBA00004123"/>
    </source>
</evidence>
<evidence type="ECO:0000256" key="5">
    <source>
        <dbReference type="ARBA" id="ARBA00022763"/>
    </source>
</evidence>
<dbReference type="Gene3D" id="3.40.50.10130">
    <property type="match status" value="1"/>
</dbReference>
<dbReference type="InParanoid" id="A0A165Q847"/>